<dbReference type="AlphaFoldDB" id="A0AAD0YQS1"/>
<evidence type="ECO:0000313" key="1">
    <source>
        <dbReference type="EMBL" id="AZA93359.1"/>
    </source>
</evidence>
<sequence>MTMKLKSGIKIYGENLEDVLEINSGLVHHSKQEPVEIVFKDIKFKAQYEPNAHLAKRDWRKLSEQELGTIKGDHINKKDYNSVFLGEIPEELKDVFHKLNLHSATSDGDAFQKFIENKEWVQELNTHLNGVLDEISLAPYRFMSVATNYPNSEVVSLNKRKLPENYTFKDIHFIGVHKDSSKDMTLHTCYQYGNRFTINLGEQPRYFLFVNLTMKQAHNMLKEKEELKDVVITNENITDYFLEHYPTYPVIKVKQEPYQFYIAPTDNCFHDGTTIGNTKIDVVMTYLGKFCI</sequence>
<name>A0AAD0YQS1_CHRNA</name>
<proteinExistence type="predicted"/>
<evidence type="ECO:0000313" key="2">
    <source>
        <dbReference type="Proteomes" id="UP000278288"/>
    </source>
</evidence>
<accession>A0AAD0YQS1</accession>
<dbReference type="Proteomes" id="UP000278288">
    <property type="component" value="Chromosome"/>
</dbReference>
<keyword evidence="2" id="KW-1185">Reference proteome</keyword>
<organism evidence="1 2">
    <name type="scientific">Chryseobacterium nakagawai</name>
    <dbReference type="NCBI Taxonomy" id="1241982"/>
    <lineage>
        <taxon>Bacteria</taxon>
        <taxon>Pseudomonadati</taxon>
        <taxon>Bacteroidota</taxon>
        <taxon>Flavobacteriia</taxon>
        <taxon>Flavobacteriales</taxon>
        <taxon>Weeksellaceae</taxon>
        <taxon>Chryseobacterium group</taxon>
        <taxon>Chryseobacterium</taxon>
    </lineage>
</organism>
<reference evidence="1 2" key="1">
    <citation type="submission" date="2018-11" db="EMBL/GenBank/DDBJ databases">
        <title>Proposal to divide the Flavobacteriaceae and reorganize its genera based on Amino Acid Identity values calculated from whole genome sequences.</title>
        <authorList>
            <person name="Nicholson A.C."/>
            <person name="Gulvik C.A."/>
            <person name="Whitney A.M."/>
            <person name="Humrighouse B.W."/>
            <person name="Bell M."/>
            <person name="Holmes B."/>
            <person name="Steigerwalt A.G."/>
            <person name="Villarma A."/>
            <person name="Sheth M."/>
            <person name="Batra D."/>
            <person name="Pryor J."/>
            <person name="Bernardet J.-F."/>
            <person name="Hugo C."/>
            <person name="Kampfer P."/>
            <person name="Newman J."/>
            <person name="McQuiston J.R."/>
        </authorList>
    </citation>
    <scope>NUCLEOTIDE SEQUENCE [LARGE SCALE GENOMIC DNA]</scope>
    <source>
        <strain evidence="1 2">G0041</strain>
    </source>
</reference>
<dbReference type="KEGG" id="cnk:EG343_23495"/>
<gene>
    <name evidence="1" type="ORF">EG343_23495</name>
</gene>
<protein>
    <submittedName>
        <fullName evidence="1">Uncharacterized protein</fullName>
    </submittedName>
</protein>
<dbReference type="EMBL" id="CP033923">
    <property type="protein sequence ID" value="AZA93359.1"/>
    <property type="molecule type" value="Genomic_DNA"/>
</dbReference>